<dbReference type="AlphaFoldDB" id="A0A2C9KNA4"/>
<gene>
    <name evidence="3" type="primary">106058785</name>
</gene>
<dbReference type="VEuPathDB" id="VectorBase:BGLAX_030574"/>
<feature type="signal peptide" evidence="2">
    <location>
        <begin position="1"/>
        <end position="16"/>
    </location>
</feature>
<accession>A0A2C9KNA4</accession>
<evidence type="ECO:0000313" key="3">
    <source>
        <dbReference type="EnsemblMetazoa" id="BGLB021664-PA"/>
    </source>
</evidence>
<dbReference type="Proteomes" id="UP000076420">
    <property type="component" value="Unassembled WGS sequence"/>
</dbReference>
<organism evidence="3 4">
    <name type="scientific">Biomphalaria glabrata</name>
    <name type="common">Bloodfluke planorb</name>
    <name type="synonym">Freshwater snail</name>
    <dbReference type="NCBI Taxonomy" id="6526"/>
    <lineage>
        <taxon>Eukaryota</taxon>
        <taxon>Metazoa</taxon>
        <taxon>Spiralia</taxon>
        <taxon>Lophotrochozoa</taxon>
        <taxon>Mollusca</taxon>
        <taxon>Gastropoda</taxon>
        <taxon>Heterobranchia</taxon>
        <taxon>Euthyneura</taxon>
        <taxon>Panpulmonata</taxon>
        <taxon>Hygrophila</taxon>
        <taxon>Lymnaeoidea</taxon>
        <taxon>Planorbidae</taxon>
        <taxon>Biomphalaria</taxon>
    </lineage>
</organism>
<name>A0A2C9KNA4_BIOGL</name>
<feature type="compositionally biased region" description="Low complexity" evidence="1">
    <location>
        <begin position="66"/>
        <end position="77"/>
    </location>
</feature>
<dbReference type="OrthoDB" id="10459336at2759"/>
<proteinExistence type="predicted"/>
<feature type="chain" id="PRO_5012948618" evidence="2">
    <location>
        <begin position="17"/>
        <end position="115"/>
    </location>
</feature>
<feature type="compositionally biased region" description="Basic and acidic residues" evidence="1">
    <location>
        <begin position="79"/>
        <end position="90"/>
    </location>
</feature>
<keyword evidence="2" id="KW-0732">Signal</keyword>
<evidence type="ECO:0000256" key="1">
    <source>
        <dbReference type="SAM" id="MobiDB-lite"/>
    </source>
</evidence>
<dbReference type="KEGG" id="bgt:106058785"/>
<evidence type="ECO:0000313" key="4">
    <source>
        <dbReference type="Proteomes" id="UP000076420"/>
    </source>
</evidence>
<reference evidence="3" key="1">
    <citation type="submission" date="2020-05" db="UniProtKB">
        <authorList>
            <consortium name="EnsemblMetazoa"/>
        </authorList>
    </citation>
    <scope>IDENTIFICATION</scope>
    <source>
        <strain evidence="3">BB02</strain>
    </source>
</reference>
<dbReference type="EnsemblMetazoa" id="BGLB021664-RA">
    <property type="protein sequence ID" value="BGLB021664-PA"/>
    <property type="gene ID" value="BGLB021664"/>
</dbReference>
<sequence>MKSVLIFLLFLAVVSASRYGGRGGYGSNRGYHVVYTGRYSNYRPVFTGHRSYAYAGGRSYSGGNTQVASASVGGSAATKGKDVDAKNKGEEDLDTYPSFVYPSPESYQPPVKSGY</sequence>
<evidence type="ECO:0000256" key="2">
    <source>
        <dbReference type="SAM" id="SignalP"/>
    </source>
</evidence>
<protein>
    <submittedName>
        <fullName evidence="3">Uncharacterized protein</fullName>
    </submittedName>
</protein>
<dbReference type="RefSeq" id="XP_013071736.2">
    <property type="nucleotide sequence ID" value="XM_013216282.2"/>
</dbReference>
<feature type="region of interest" description="Disordered" evidence="1">
    <location>
        <begin position="66"/>
        <end position="115"/>
    </location>
</feature>
<dbReference type="VEuPathDB" id="VectorBase:BGLB021664"/>